<evidence type="ECO:0000256" key="1">
    <source>
        <dbReference type="ARBA" id="ARBA00022649"/>
    </source>
</evidence>
<dbReference type="EMBL" id="JACDUH010000002">
    <property type="protein sequence ID" value="MBA2851558.1"/>
    <property type="molecule type" value="Genomic_DNA"/>
</dbReference>
<dbReference type="SUPFAM" id="SSF143011">
    <property type="entry name" value="RelE-like"/>
    <property type="match status" value="1"/>
</dbReference>
<dbReference type="Gene3D" id="3.30.2310.20">
    <property type="entry name" value="RelE-like"/>
    <property type="match status" value="1"/>
</dbReference>
<dbReference type="AlphaFoldDB" id="A0A7J9NV58"/>
<name>A0A7J9NV58_METMI</name>
<sequence length="87" mass="10337">MVKIKYTDTVCKILLKIRKKDKKHYEMVKKQIAKIKANPEGFKPLKNVLKGVRRLHVNDSFVIEYKYDKKTDSVTITAYKHHDKAYK</sequence>
<dbReference type="RefSeq" id="WP_181501354.1">
    <property type="nucleotide sequence ID" value="NZ_JACDUH010000002.1"/>
</dbReference>
<dbReference type="InterPro" id="IPR007712">
    <property type="entry name" value="RelE/ParE_toxin"/>
</dbReference>
<protein>
    <submittedName>
        <fullName evidence="2">Addiction module RelE/StbE family toxin</fullName>
    </submittedName>
</protein>
<dbReference type="NCBIfam" id="TIGR02385">
    <property type="entry name" value="RelE_StbE"/>
    <property type="match status" value="1"/>
</dbReference>
<gene>
    <name evidence="2" type="ORF">HNP86_001711</name>
</gene>
<comment type="caution">
    <text evidence="2">The sequence shown here is derived from an EMBL/GenBank/DDBJ whole genome shotgun (WGS) entry which is preliminary data.</text>
</comment>
<dbReference type="Proteomes" id="UP000564425">
    <property type="component" value="Unassembled WGS sequence"/>
</dbReference>
<keyword evidence="1" id="KW-1277">Toxin-antitoxin system</keyword>
<dbReference type="InterPro" id="IPR035093">
    <property type="entry name" value="RelE/ParE_toxin_dom_sf"/>
</dbReference>
<reference evidence="2 3" key="1">
    <citation type="submission" date="2020-07" db="EMBL/GenBank/DDBJ databases">
        <title>Genomic Encyclopedia of Type Strains, Phase IV (KMG-V): Genome sequencing to study the core and pangenomes of soil and plant-associated prokaryotes.</title>
        <authorList>
            <person name="Whitman W."/>
        </authorList>
    </citation>
    <scope>NUCLEOTIDE SEQUENCE [LARGE SCALE GENOMIC DNA]</scope>
    <source>
        <strain evidence="2 3">A1</strain>
    </source>
</reference>
<evidence type="ECO:0000313" key="2">
    <source>
        <dbReference type="EMBL" id="MBA2851558.1"/>
    </source>
</evidence>
<evidence type="ECO:0000313" key="3">
    <source>
        <dbReference type="Proteomes" id="UP000564425"/>
    </source>
</evidence>
<accession>A0A7J9NV58</accession>
<organism evidence="2 3">
    <name type="scientific">Methanococcus maripaludis</name>
    <name type="common">Methanococcus deltae</name>
    <dbReference type="NCBI Taxonomy" id="39152"/>
    <lineage>
        <taxon>Archaea</taxon>
        <taxon>Methanobacteriati</taxon>
        <taxon>Methanobacteriota</taxon>
        <taxon>Methanomada group</taxon>
        <taxon>Methanococci</taxon>
        <taxon>Methanococcales</taxon>
        <taxon>Methanococcaceae</taxon>
        <taxon>Methanococcus</taxon>
    </lineage>
</organism>
<proteinExistence type="predicted"/>